<feature type="region of interest" description="Disordered" evidence="6">
    <location>
        <begin position="46"/>
        <end position="288"/>
    </location>
</feature>
<feature type="compositionally biased region" description="Acidic residues" evidence="6">
    <location>
        <begin position="250"/>
        <end position="265"/>
    </location>
</feature>
<dbReference type="AlphaFoldDB" id="A0A427YQ52"/>
<evidence type="ECO:0000256" key="1">
    <source>
        <dbReference type="ARBA" id="ARBA00004123"/>
    </source>
</evidence>
<evidence type="ECO:0000313" key="9">
    <source>
        <dbReference type="EMBL" id="RSH93238.1"/>
    </source>
</evidence>
<feature type="region of interest" description="Disordered" evidence="6">
    <location>
        <begin position="380"/>
        <end position="403"/>
    </location>
</feature>
<dbReference type="CDD" id="cd16273">
    <property type="entry name" value="SNM1A-1C-like_MBL-fold"/>
    <property type="match status" value="1"/>
</dbReference>
<keyword evidence="10" id="KW-1185">Reference proteome</keyword>
<dbReference type="PANTHER" id="PTHR23240">
    <property type="entry name" value="DNA CROSS-LINK REPAIR PROTEIN PSO2/SNM1-RELATED"/>
    <property type="match status" value="1"/>
</dbReference>
<accession>A0A427YQ52</accession>
<gene>
    <name evidence="9" type="ORF">EHS25_007592</name>
</gene>
<dbReference type="GO" id="GO:0035312">
    <property type="term" value="F:5'-3' DNA exonuclease activity"/>
    <property type="evidence" value="ECO:0007669"/>
    <property type="project" value="TreeGrafter"/>
</dbReference>
<evidence type="ECO:0000256" key="6">
    <source>
        <dbReference type="SAM" id="MobiDB-lite"/>
    </source>
</evidence>
<feature type="domain" description="DNA repair metallo-beta-lactamase" evidence="7">
    <location>
        <begin position="758"/>
        <end position="885"/>
    </location>
</feature>
<keyword evidence="5" id="KW-0539">Nucleus</keyword>
<dbReference type="Proteomes" id="UP000279259">
    <property type="component" value="Unassembled WGS sequence"/>
</dbReference>
<sequence length="924" mass="101732">MARGINNKKKSVSGSGPGTSPTTNGGSILSFFQRSPADRRMFASLGEVKLERAPCPDRKGKGRAIGGSEADPVIISDDDEEGSALNPKPWDDSRPGDESRINGYGQRHAGRADQSSPMDSRVEVIEIDSSPGPSRSPHQSCSPPPAAPVDPPEPAEPAGPPPPIAAAPGWRPPKTWPDIVNTSSLAEVGDDEDLDNAEDDDSDGHDDDSLVGREDGHEEESPEEPRMVDEDNEAVDSGETPMVDGHELEFSEFEILEQEPIDIDLGDGRQASTMSVPRSRAREDETEDEAADALGALDLEMEWDEGDDEGMGMEEEGDDLPEIKLRPASKRDRYEKVTECPVCGVSLRGKVNTVVQHHINTCLDTGTSSRRLTTRRPVTSFASSFSPAPSPSPPPEETKGGPNAFSVLMSGHKEKEQWKDAEIDLKRDGKRFAGRRKAPFYKVLTGMPVAVDAFRYGAIPKVTAYLLTHAHSDHYTNLSKSWNHGPIYCSETTANLIVHMLGVEPQWVHGLPDNVPFEMPNTGGVTVTPIEANHCPGSSIFLFEGPQTVNAGDSGFASPYVGSKRVFRYLHCGDFRACPKMVLHPAISRGRIDTCYLDTTYLNPKYCFPPQPQVIDACASLARKTCVGLPDHAPPIPDVKPKVIKLAQGKEGEVEIKPDVAMQELEMEARGKQMMQGWLVKKEEEGVKEEEGHSAGVVGAGGTETGKEVKKKGRTLVVMGTYSIGKERIVKAVAKAIGSKIYCDPRKRGILMCQTDNELHDLLSDNPVECQVHLLPLGNIQLDRLQPYLHRLHPHFDRILGFRPTGWTYTPPAGTDLLPDVNTVIKRDQARWFSESSLKPMRGSCREYMMYGVPYSEHSSFFELTCFALSMPGPDLKMIATVNVHNEKSRAKMKKWFEKWTAEKIKRKEKGLPPVVDHRDVDYW</sequence>
<dbReference type="GO" id="GO:0003684">
    <property type="term" value="F:damaged DNA binding"/>
    <property type="evidence" value="ECO:0007669"/>
    <property type="project" value="TreeGrafter"/>
</dbReference>
<feature type="compositionally biased region" description="Basic residues" evidence="6">
    <location>
        <begin position="1"/>
        <end position="11"/>
    </location>
</feature>
<feature type="compositionally biased region" description="Basic and acidic residues" evidence="6">
    <location>
        <begin position="207"/>
        <end position="216"/>
    </location>
</feature>
<dbReference type="EMBL" id="RSCD01000004">
    <property type="protein sequence ID" value="RSH93238.1"/>
    <property type="molecule type" value="Genomic_DNA"/>
</dbReference>
<dbReference type="Gene3D" id="3.40.50.12650">
    <property type="match status" value="1"/>
</dbReference>
<dbReference type="InterPro" id="IPR001279">
    <property type="entry name" value="Metallo-B-lactamas"/>
</dbReference>
<evidence type="ECO:0000256" key="3">
    <source>
        <dbReference type="ARBA" id="ARBA00022763"/>
    </source>
</evidence>
<feature type="region of interest" description="Disordered" evidence="6">
    <location>
        <begin position="685"/>
        <end position="705"/>
    </location>
</feature>
<dbReference type="GO" id="GO:0036297">
    <property type="term" value="P:interstrand cross-link repair"/>
    <property type="evidence" value="ECO:0007669"/>
    <property type="project" value="TreeGrafter"/>
</dbReference>
<dbReference type="InterPro" id="IPR011084">
    <property type="entry name" value="DRMBL"/>
</dbReference>
<dbReference type="GO" id="GO:0006303">
    <property type="term" value="P:double-strand break repair via nonhomologous end joining"/>
    <property type="evidence" value="ECO:0007669"/>
    <property type="project" value="TreeGrafter"/>
</dbReference>
<protein>
    <recommendedName>
        <fullName evidence="11">DNA repair metallo-beta-lactamase domain-containing protein</fullName>
    </recommendedName>
</protein>
<evidence type="ECO:0000259" key="8">
    <source>
        <dbReference type="Pfam" id="PF12706"/>
    </source>
</evidence>
<name>A0A427YQ52_9TREE</name>
<dbReference type="PANTHER" id="PTHR23240:SF6">
    <property type="entry name" value="DNA CROSS-LINK REPAIR 1A PROTEIN"/>
    <property type="match status" value="1"/>
</dbReference>
<keyword evidence="4" id="KW-0234">DNA repair</keyword>
<reference evidence="9 10" key="1">
    <citation type="submission" date="2018-11" db="EMBL/GenBank/DDBJ databases">
        <title>Genome sequence of Saitozyma podzolica DSM 27192.</title>
        <authorList>
            <person name="Aliyu H."/>
            <person name="Gorte O."/>
            <person name="Ochsenreither K."/>
        </authorList>
    </citation>
    <scope>NUCLEOTIDE SEQUENCE [LARGE SCALE GENOMIC DNA]</scope>
    <source>
        <strain evidence="9 10">DSM 27192</strain>
    </source>
</reference>
<dbReference type="GO" id="GO:0005634">
    <property type="term" value="C:nucleus"/>
    <property type="evidence" value="ECO:0007669"/>
    <property type="project" value="UniProtKB-SubCell"/>
</dbReference>
<evidence type="ECO:0000256" key="4">
    <source>
        <dbReference type="ARBA" id="ARBA00023204"/>
    </source>
</evidence>
<proteinExistence type="inferred from homology"/>
<organism evidence="9 10">
    <name type="scientific">Saitozyma podzolica</name>
    <dbReference type="NCBI Taxonomy" id="1890683"/>
    <lineage>
        <taxon>Eukaryota</taxon>
        <taxon>Fungi</taxon>
        <taxon>Dikarya</taxon>
        <taxon>Basidiomycota</taxon>
        <taxon>Agaricomycotina</taxon>
        <taxon>Tremellomycetes</taxon>
        <taxon>Tremellales</taxon>
        <taxon>Trimorphomycetaceae</taxon>
        <taxon>Saitozyma</taxon>
    </lineage>
</organism>
<feature type="compositionally biased region" description="Acidic residues" evidence="6">
    <location>
        <begin position="188"/>
        <end position="206"/>
    </location>
</feature>
<dbReference type="Gene3D" id="3.60.15.10">
    <property type="entry name" value="Ribonuclease Z/Hydroxyacylglutathione hydrolase-like"/>
    <property type="match status" value="1"/>
</dbReference>
<evidence type="ECO:0008006" key="11">
    <source>
        <dbReference type="Google" id="ProtNLM"/>
    </source>
</evidence>
<feature type="compositionally biased region" description="Polar residues" evidence="6">
    <location>
        <begin position="131"/>
        <end position="141"/>
    </location>
</feature>
<comment type="caution">
    <text evidence="9">The sequence shown here is derived from an EMBL/GenBank/DDBJ whole genome shotgun (WGS) entry which is preliminary data.</text>
</comment>
<feature type="compositionally biased region" description="Basic and acidic residues" evidence="6">
    <location>
        <begin position="89"/>
        <end position="100"/>
    </location>
</feature>
<dbReference type="OrthoDB" id="262529at2759"/>
<dbReference type="Pfam" id="PF07522">
    <property type="entry name" value="DRMBL"/>
    <property type="match status" value="1"/>
</dbReference>
<evidence type="ECO:0000313" key="10">
    <source>
        <dbReference type="Proteomes" id="UP000279259"/>
    </source>
</evidence>
<feature type="compositionally biased region" description="Basic and acidic residues" evidence="6">
    <location>
        <begin position="48"/>
        <end position="59"/>
    </location>
</feature>
<feature type="compositionally biased region" description="Pro residues" evidence="6">
    <location>
        <begin position="142"/>
        <end position="175"/>
    </location>
</feature>
<evidence type="ECO:0000256" key="5">
    <source>
        <dbReference type="ARBA" id="ARBA00023242"/>
    </source>
</evidence>
<feature type="compositionally biased region" description="Low complexity" evidence="6">
    <location>
        <begin position="12"/>
        <end position="27"/>
    </location>
</feature>
<dbReference type="FunFam" id="3.40.50.12650:FF:000007">
    <property type="entry name" value="DNA cross-link repair 1A protein, variant"/>
    <property type="match status" value="1"/>
</dbReference>
<dbReference type="STRING" id="1890683.A0A427YQ52"/>
<keyword evidence="3" id="KW-0227">DNA damage</keyword>
<dbReference type="SUPFAM" id="SSF56281">
    <property type="entry name" value="Metallo-hydrolase/oxidoreductase"/>
    <property type="match status" value="1"/>
</dbReference>
<comment type="similarity">
    <text evidence="2">Belongs to the DNA repair metallo-beta-lactamase (DRMBL) family.</text>
</comment>
<feature type="region of interest" description="Disordered" evidence="6">
    <location>
        <begin position="1"/>
        <end position="32"/>
    </location>
</feature>
<feature type="domain" description="Metallo-beta-lactamase" evidence="8">
    <location>
        <begin position="458"/>
        <end position="606"/>
    </location>
</feature>
<dbReference type="InterPro" id="IPR036866">
    <property type="entry name" value="RibonucZ/Hydroxyglut_hydro"/>
</dbReference>
<comment type="subcellular location">
    <subcellularLocation>
        <location evidence="1">Nucleus</location>
    </subcellularLocation>
</comment>
<evidence type="ECO:0000259" key="7">
    <source>
        <dbReference type="Pfam" id="PF07522"/>
    </source>
</evidence>
<evidence type="ECO:0000256" key="2">
    <source>
        <dbReference type="ARBA" id="ARBA00010304"/>
    </source>
</evidence>
<dbReference type="Pfam" id="PF12706">
    <property type="entry name" value="Lactamase_B_2"/>
    <property type="match status" value="1"/>
</dbReference>